<evidence type="ECO:0000259" key="4">
    <source>
        <dbReference type="Pfam" id="PF24312"/>
    </source>
</evidence>
<name>A0AAQ3LX97_9PEZI</name>
<dbReference type="EMBL" id="CP138580">
    <property type="protein sequence ID" value="WPG97377.1"/>
    <property type="molecule type" value="Genomic_DNA"/>
</dbReference>
<dbReference type="InterPro" id="IPR056544">
    <property type="entry name" value="Ig_POM152"/>
</dbReference>
<dbReference type="InterPro" id="IPR037701">
    <property type="entry name" value="Pom152"/>
</dbReference>
<dbReference type="Pfam" id="PF24527">
    <property type="entry name" value="Ig-like_Pom152_9"/>
    <property type="match status" value="1"/>
</dbReference>
<dbReference type="InterPro" id="IPR056542">
    <property type="entry name" value="Ig-like_POM152_1st"/>
</dbReference>
<dbReference type="Pfam" id="PF23664">
    <property type="entry name" value="Ig_Pom152"/>
    <property type="match status" value="2"/>
</dbReference>
<dbReference type="InterPro" id="IPR056540">
    <property type="entry name" value="TMD_POM152"/>
</dbReference>
<evidence type="ECO:0000256" key="1">
    <source>
        <dbReference type="SAM" id="MobiDB-lite"/>
    </source>
</evidence>
<dbReference type="PANTHER" id="PTHR28206:SF1">
    <property type="entry name" value="NUCLEOPORIN POM152"/>
    <property type="match status" value="1"/>
</dbReference>
<dbReference type="PANTHER" id="PTHR28206">
    <property type="entry name" value="NUCLEOPORIN POM152"/>
    <property type="match status" value="1"/>
</dbReference>
<feature type="region of interest" description="Disordered" evidence="1">
    <location>
        <begin position="511"/>
        <end position="535"/>
    </location>
</feature>
<dbReference type="Proteomes" id="UP001303373">
    <property type="component" value="Chromosome 1"/>
</dbReference>
<evidence type="ECO:0000259" key="3">
    <source>
        <dbReference type="Pfam" id="PF24097"/>
    </source>
</evidence>
<dbReference type="InterPro" id="IPR056541">
    <property type="entry name" value="Ig-like_POM152"/>
</dbReference>
<feature type="domain" description="Nucleoporin POM152 immunoglobulin-like" evidence="2">
    <location>
        <begin position="566"/>
        <end position="668"/>
    </location>
</feature>
<feature type="domain" description="Nucleoporin POM152 N-terminal transmembrane" evidence="3">
    <location>
        <begin position="64"/>
        <end position="148"/>
    </location>
</feature>
<dbReference type="InterPro" id="IPR056543">
    <property type="entry name" value="Ig-like_POM152_9th"/>
</dbReference>
<evidence type="ECO:0000313" key="7">
    <source>
        <dbReference type="EMBL" id="WPG97377.1"/>
    </source>
</evidence>
<feature type="compositionally biased region" description="Low complexity" evidence="1">
    <location>
        <begin position="33"/>
        <end position="54"/>
    </location>
</feature>
<evidence type="ECO:0008006" key="9">
    <source>
        <dbReference type="Google" id="ProtNLM"/>
    </source>
</evidence>
<gene>
    <name evidence="7" type="ORF">R9X50_00015200</name>
</gene>
<feature type="domain" description="Nucleoporin POM152 Ig-like" evidence="4">
    <location>
        <begin position="767"/>
        <end position="851"/>
    </location>
</feature>
<evidence type="ECO:0000259" key="2">
    <source>
        <dbReference type="Pfam" id="PF23664"/>
    </source>
</evidence>
<dbReference type="Pfam" id="PF24097">
    <property type="entry name" value="TMD_POM152"/>
    <property type="match status" value="1"/>
</dbReference>
<feature type="domain" description="Nucleoporin POM152 first Ig-like" evidence="5">
    <location>
        <begin position="201"/>
        <end position="312"/>
    </location>
</feature>
<sequence>MDQTPRLRSAFPETPHGNRKVRRLSKSSRSERLSTSGPLPAIPSAPAAKSSPRSEPVIPEHIIDAPSQRLYAFTLWVALWSWKVYDFYSLQESEEQSLWLFMKWVLLDGIVLFGLPEMKIPWLEWSSSTMTLLFCAHAFLDGMLMFRVSFNVGALVAAIGRSLWGVYETTISEKRINIDKVMFNESLILGRQVIHILPEGSAILNPEKESFCLDWSKPEARLPIRINATNPISMELVRVDLQSETNETMQISKRDIKNMHKEASRLISYSDKPNEPKTLYYSVTKPGLYYLEKVIDESNLEVSRKKRAHTVVVPCPKAAVKPTTHDRCKGELSNVEIEVTGTPPLKLKYRKVINQVTHDGTFESIQPEDFVSPLARPDHNAVVVPNKVHISWAKPQTIPVPLSESLHTGGKLVYSIEEVTDGFGNTVVYTDKDHTDHSRQKSKGPILHQIITVHERPQINMDRCSPQNPMKLAKGSSAQMPVKITMPGRGDNDAGTAYHIDYLFTPESGMSASGSQSVAAQPKRESVKNGNHGPTIQEPGLYTLTGVASDFCAGEVYEPASCLLQNPTEPQITMRQEEMFDKCAGSPIGLRLDFGLIGTPPFTVTYRSHRKGAQHHSIETTTIKGLRGQLDLTPNEAGEYTYDFLEISDAVYKGRRLEKMQLTQSVKPAASASFIHREKKNSCIDDKASFEVALGGEGPFNIEYDLVHGGKRTKYVVDQVTDNRLKIETPSLQDGGEYTLALVSVTDQMGCKEFLKDEAKISVRHQKPKVGFGHIEGSRIVDALEGKPIKLPIRLAGEAPWTVTYLENSGNQRVIKVHKPNDEIAIDGAGLYELVDVRDAHCPGSIDEGAKDFQVNWLGRPELRIPPSALLERKGEVLVKNEVCEGDDDAVEVLFKGAPPYLAHYIEHAKPLKGAVAPVNKDLRAALNVASLRMNTLHPGLYEYKFDKLGDANYPDNPKPSVISVQQRVNPKPSVAFDAPGKTYGYCSVESDGEEVIPITLHGTPPFELEVEIKHHGTMRPETLSLNNIMANSYNIRIPHSRVHLGKSAIILRRVSDSKGCSRILDSSVPRVQIAVHNAPTITALESQQDFCVGDRLNFALSGVAPFTVVYEFEGKQRRAQTSGTTFRRLAEQPGTFTIVGVQDSASKCQTNTNIPKRIHGMPSVRVSKGADKYVDIHEGGEVDISFDFGGVPPFEFTYTRSSNTEKGGKQGVVLDMRSETSEEHSKILRANQEGTYEVVAIKDRYCSYAKPGVNLNSMKMLQN</sequence>
<reference evidence="7 8" key="1">
    <citation type="submission" date="2023-11" db="EMBL/GenBank/DDBJ databases">
        <title>An acidophilic fungus is an integral part of prey digestion in a carnivorous sundew plant.</title>
        <authorList>
            <person name="Tsai I.J."/>
        </authorList>
    </citation>
    <scope>NUCLEOTIDE SEQUENCE [LARGE SCALE GENOMIC DNA]</scope>
    <source>
        <strain evidence="7">169a</strain>
    </source>
</reference>
<evidence type="ECO:0000313" key="8">
    <source>
        <dbReference type="Proteomes" id="UP001303373"/>
    </source>
</evidence>
<dbReference type="GO" id="GO:0006606">
    <property type="term" value="P:protein import into nucleus"/>
    <property type="evidence" value="ECO:0007669"/>
    <property type="project" value="TreeGrafter"/>
</dbReference>
<feature type="domain" description="Nucleoporin POM152 immunoglobulin-like" evidence="2">
    <location>
        <begin position="882"/>
        <end position="971"/>
    </location>
</feature>
<accession>A0AAQ3LX97</accession>
<dbReference type="GO" id="GO:0017056">
    <property type="term" value="F:structural constituent of nuclear pore"/>
    <property type="evidence" value="ECO:0007669"/>
    <property type="project" value="InterPro"/>
</dbReference>
<feature type="domain" description="Nucleoporin POM152 Ig-like" evidence="4">
    <location>
        <begin position="456"/>
        <end position="562"/>
    </location>
</feature>
<evidence type="ECO:0000259" key="5">
    <source>
        <dbReference type="Pfam" id="PF24519"/>
    </source>
</evidence>
<dbReference type="Pfam" id="PF24312">
    <property type="entry name" value="Ig-like_POM152"/>
    <property type="match status" value="3"/>
</dbReference>
<keyword evidence="8" id="KW-1185">Reference proteome</keyword>
<dbReference type="GO" id="GO:0070762">
    <property type="term" value="C:nuclear pore transmembrane ring"/>
    <property type="evidence" value="ECO:0007669"/>
    <property type="project" value="TreeGrafter"/>
</dbReference>
<dbReference type="GO" id="GO:0006999">
    <property type="term" value="P:nuclear pore organization"/>
    <property type="evidence" value="ECO:0007669"/>
    <property type="project" value="TreeGrafter"/>
</dbReference>
<feature type="region of interest" description="Disordered" evidence="1">
    <location>
        <begin position="1"/>
        <end position="54"/>
    </location>
</feature>
<feature type="compositionally biased region" description="Basic residues" evidence="1">
    <location>
        <begin position="17"/>
        <end position="26"/>
    </location>
</feature>
<dbReference type="Pfam" id="PF24519">
    <property type="entry name" value="Ig-like_Pom152_1"/>
    <property type="match status" value="1"/>
</dbReference>
<feature type="domain" description="Nucleoporin POM152 Ig-like" evidence="4">
    <location>
        <begin position="1163"/>
        <end position="1248"/>
    </location>
</feature>
<feature type="domain" description="Nucleoporin POM152 ninth Ig-like" evidence="6">
    <location>
        <begin position="1080"/>
        <end position="1157"/>
    </location>
</feature>
<dbReference type="AlphaFoldDB" id="A0AAQ3LX97"/>
<proteinExistence type="predicted"/>
<protein>
    <recommendedName>
        <fullName evidence="9">Nucleoporin Pom152</fullName>
    </recommendedName>
</protein>
<organism evidence="7 8">
    <name type="scientific">Acrodontium crateriforme</name>
    <dbReference type="NCBI Taxonomy" id="150365"/>
    <lineage>
        <taxon>Eukaryota</taxon>
        <taxon>Fungi</taxon>
        <taxon>Dikarya</taxon>
        <taxon>Ascomycota</taxon>
        <taxon>Pezizomycotina</taxon>
        <taxon>Dothideomycetes</taxon>
        <taxon>Dothideomycetidae</taxon>
        <taxon>Mycosphaerellales</taxon>
        <taxon>Teratosphaeriaceae</taxon>
        <taxon>Acrodontium</taxon>
    </lineage>
</organism>
<evidence type="ECO:0000259" key="6">
    <source>
        <dbReference type="Pfam" id="PF24527"/>
    </source>
</evidence>